<gene>
    <name evidence="3" type="ORF">CLV30_114118</name>
</gene>
<dbReference type="PROSITE" id="PS51257">
    <property type="entry name" value="PROKAR_LIPOPROTEIN"/>
    <property type="match status" value="1"/>
</dbReference>
<reference evidence="3 4" key="1">
    <citation type="submission" date="2018-03" db="EMBL/GenBank/DDBJ databases">
        <title>Genomic Encyclopedia of Archaeal and Bacterial Type Strains, Phase II (KMG-II): from individual species to whole genera.</title>
        <authorList>
            <person name="Goeker M."/>
        </authorList>
    </citation>
    <scope>NUCLEOTIDE SEQUENCE [LARGE SCALE GENOMIC DNA]</scope>
    <source>
        <strain evidence="3 4">DSM 45211</strain>
    </source>
</reference>
<evidence type="ECO:0000313" key="4">
    <source>
        <dbReference type="Proteomes" id="UP000243528"/>
    </source>
</evidence>
<organism evidence="3 4">
    <name type="scientific">Haloactinopolyspora alba</name>
    <dbReference type="NCBI Taxonomy" id="648780"/>
    <lineage>
        <taxon>Bacteria</taxon>
        <taxon>Bacillati</taxon>
        <taxon>Actinomycetota</taxon>
        <taxon>Actinomycetes</taxon>
        <taxon>Jiangellales</taxon>
        <taxon>Jiangellaceae</taxon>
        <taxon>Haloactinopolyspora</taxon>
    </lineage>
</organism>
<proteinExistence type="predicted"/>
<feature type="region of interest" description="Disordered" evidence="1">
    <location>
        <begin position="29"/>
        <end position="53"/>
    </location>
</feature>
<comment type="caution">
    <text evidence="3">The sequence shown here is derived from an EMBL/GenBank/DDBJ whole genome shotgun (WGS) entry which is preliminary data.</text>
</comment>
<protein>
    <recommendedName>
        <fullName evidence="5">Mce-associated membrane protein</fullName>
    </recommendedName>
</protein>
<keyword evidence="2" id="KW-0732">Signal</keyword>
<feature type="compositionally biased region" description="Polar residues" evidence="1">
    <location>
        <begin position="43"/>
        <end position="53"/>
    </location>
</feature>
<sequence>MNGSHPRASRCSLVGIAVLGFVGSGCSAANGADQQRTEPDGVRTSSATTTSDTPVTRIEAAFSAYWDAVARAQRGDSGDPAELFEGVATDAQIQQNVAVAERYARQGLVRVGDPVISDVEVTLDDGAATVAACVDESEWRAVVQGRTLPPPDHQQQPHPVKFDVVKQGGTWLIGSPVDAGGTITC</sequence>
<name>A0A2P8DVX3_9ACTN</name>
<accession>A0A2P8DVX3</accession>
<evidence type="ECO:0000256" key="2">
    <source>
        <dbReference type="SAM" id="SignalP"/>
    </source>
</evidence>
<feature type="chain" id="PRO_5015161288" description="Mce-associated membrane protein" evidence="2">
    <location>
        <begin position="29"/>
        <end position="185"/>
    </location>
</feature>
<evidence type="ECO:0000256" key="1">
    <source>
        <dbReference type="SAM" id="MobiDB-lite"/>
    </source>
</evidence>
<evidence type="ECO:0000313" key="3">
    <source>
        <dbReference type="EMBL" id="PSL01388.1"/>
    </source>
</evidence>
<dbReference type="AlphaFoldDB" id="A0A2P8DVX3"/>
<dbReference type="Proteomes" id="UP000243528">
    <property type="component" value="Unassembled WGS sequence"/>
</dbReference>
<evidence type="ECO:0008006" key="5">
    <source>
        <dbReference type="Google" id="ProtNLM"/>
    </source>
</evidence>
<dbReference type="RefSeq" id="WP_106538622.1">
    <property type="nucleotide sequence ID" value="NZ_ML142899.1"/>
</dbReference>
<dbReference type="OrthoDB" id="5186714at2"/>
<keyword evidence="4" id="KW-1185">Reference proteome</keyword>
<dbReference type="EMBL" id="PYGE01000014">
    <property type="protein sequence ID" value="PSL01388.1"/>
    <property type="molecule type" value="Genomic_DNA"/>
</dbReference>
<feature type="signal peptide" evidence="2">
    <location>
        <begin position="1"/>
        <end position="28"/>
    </location>
</feature>